<proteinExistence type="predicted"/>
<reference evidence="1 2" key="1">
    <citation type="journal article" date="2014" name="Antonie Van Leeuwenhoek">
        <title>Hyphomonas beringensis sp. nov. and Hyphomonas chukchiensis sp. nov., isolated from surface seawater of the Bering Sea and Chukchi Sea.</title>
        <authorList>
            <person name="Li C."/>
            <person name="Lai Q."/>
            <person name="Li G."/>
            <person name="Dong C."/>
            <person name="Wang J."/>
            <person name="Liao Y."/>
            <person name="Shao Z."/>
        </authorList>
    </citation>
    <scope>NUCLEOTIDE SEQUENCE [LARGE SCALE GENOMIC DNA]</scope>
    <source>
        <strain evidence="1 2">PS728</strain>
    </source>
</reference>
<name>A0A062V9P8_9PROT</name>
<organism evidence="1 2">
    <name type="scientific">Hyphomonas polymorpha PS728</name>
    <dbReference type="NCBI Taxonomy" id="1280954"/>
    <lineage>
        <taxon>Bacteria</taxon>
        <taxon>Pseudomonadati</taxon>
        <taxon>Pseudomonadota</taxon>
        <taxon>Alphaproteobacteria</taxon>
        <taxon>Hyphomonadales</taxon>
        <taxon>Hyphomonadaceae</taxon>
        <taxon>Hyphomonas</taxon>
    </lineage>
</organism>
<dbReference type="SUPFAM" id="SSF54427">
    <property type="entry name" value="NTF2-like"/>
    <property type="match status" value="1"/>
</dbReference>
<gene>
    <name evidence="1" type="ORF">HPO_18033</name>
</gene>
<keyword evidence="2" id="KW-1185">Reference proteome</keyword>
<dbReference type="OrthoDB" id="8684708at2"/>
<protein>
    <recommendedName>
        <fullName evidence="3">SnoaL-like domain-containing protein</fullName>
    </recommendedName>
</protein>
<sequence length="110" mass="11770">MSPTPPLPAPISRYFAANPSFDVEGMLAPFAADAIVVDERQTRKGTDELRAWIKEATVGVKAVATPVSATQEDDLHIVVANVAGDFPGSPVPLTFRFQLAGKEISHLEIV</sequence>
<comment type="caution">
    <text evidence="1">The sequence shown here is derived from an EMBL/GenBank/DDBJ whole genome shotgun (WGS) entry which is preliminary data.</text>
</comment>
<dbReference type="InterPro" id="IPR032710">
    <property type="entry name" value="NTF2-like_dom_sf"/>
</dbReference>
<evidence type="ECO:0000313" key="1">
    <source>
        <dbReference type="EMBL" id="KCZ96851.1"/>
    </source>
</evidence>
<dbReference type="PATRIC" id="fig|1280954.3.peg.3632"/>
<dbReference type="Gene3D" id="3.10.450.50">
    <property type="match status" value="1"/>
</dbReference>
<dbReference type="EMBL" id="ARYM01000032">
    <property type="protein sequence ID" value="KCZ96851.1"/>
    <property type="molecule type" value="Genomic_DNA"/>
</dbReference>
<accession>A0A062V9P8</accession>
<dbReference type="STRING" id="1280954.HPO_18033"/>
<dbReference type="RefSeq" id="WP_035602058.1">
    <property type="nucleotide sequence ID" value="NZ_ARYM01000032.1"/>
</dbReference>
<dbReference type="eggNOG" id="COG4538">
    <property type="taxonomic scope" value="Bacteria"/>
</dbReference>
<evidence type="ECO:0008006" key="3">
    <source>
        <dbReference type="Google" id="ProtNLM"/>
    </source>
</evidence>
<evidence type="ECO:0000313" key="2">
    <source>
        <dbReference type="Proteomes" id="UP000027100"/>
    </source>
</evidence>
<dbReference type="Proteomes" id="UP000027100">
    <property type="component" value="Unassembled WGS sequence"/>
</dbReference>
<dbReference type="AlphaFoldDB" id="A0A062V9P8"/>